<gene>
    <name evidence="2" type="ORF">MCYG_08302</name>
</gene>
<dbReference type="eggNOG" id="ENOG502ST4U">
    <property type="taxonomic scope" value="Eukaryota"/>
</dbReference>
<accession>C5G030</accession>
<dbReference type="AlphaFoldDB" id="C5G030"/>
<sequence>MPYECKLAQTSAKARQTPEDEYPECIRAHPTQLQTRTPRFRLGPPPSQGLNVQFASTPHFLFGSGGSSQPQGPATDDEITQDDPENAPSLKRPSSAVNGEVIRDSDSETVNDQGISPRREHDLTITDDDDDDDDDDEMLLSLSPTLPRTKRRRQFSRSPSVDGDLGVRSIPGVDIITSSSPGSPSTVFAGDQMSPPSELHEEEFITPPRREIFPPRPGSQASLSARHPLFVAKLGQTDTPTPGNQTNSQAFIHNVIGPESTPRQKPRFVLPSTPDGANGKKGAVPITTPIPFSPLACRTKRVRAGSLVSPDFVPKGMAAEVRNWIFELGAKRLVTPHATPGSMLFPSESPFQGAKDADASQINPSDRYCLTREIASLKHSMEHCRGQPRCKAHCASAGHPAPFIMATLRKQGAEAELSAHQVLLFNHPLQVTSRTNPGFSSLQTGDYVGIRRGLAWEIEIDLTISRENDVKITEKASSACLVGVEWDILD</sequence>
<dbReference type="EMBL" id="DS995708">
    <property type="protein sequence ID" value="EEQ35483.1"/>
    <property type="molecule type" value="Genomic_DNA"/>
</dbReference>
<dbReference type="VEuPathDB" id="FungiDB:MCYG_08302"/>
<dbReference type="STRING" id="554155.C5G030"/>
<evidence type="ECO:0000313" key="3">
    <source>
        <dbReference type="Proteomes" id="UP000002035"/>
    </source>
</evidence>
<feature type="region of interest" description="Disordered" evidence="1">
    <location>
        <begin position="1"/>
        <end position="197"/>
    </location>
</feature>
<reference evidence="3" key="1">
    <citation type="journal article" date="2012" name="MBio">
        <title>Comparative genome analysis of Trichophyton rubrum and related dermatophytes reveals candidate genes involved in infection.</title>
        <authorList>
            <person name="Martinez D.A."/>
            <person name="Oliver B.G."/>
            <person name="Graeser Y."/>
            <person name="Goldberg J.M."/>
            <person name="Li W."/>
            <person name="Martinez-Rossi N.M."/>
            <person name="Monod M."/>
            <person name="Shelest E."/>
            <person name="Barton R.C."/>
            <person name="Birch E."/>
            <person name="Brakhage A.A."/>
            <person name="Chen Z."/>
            <person name="Gurr S.J."/>
            <person name="Heiman D."/>
            <person name="Heitman J."/>
            <person name="Kosti I."/>
            <person name="Rossi A."/>
            <person name="Saif S."/>
            <person name="Samalova M."/>
            <person name="Saunders C.W."/>
            <person name="Shea T."/>
            <person name="Summerbell R.C."/>
            <person name="Xu J."/>
            <person name="Young S."/>
            <person name="Zeng Q."/>
            <person name="Birren B.W."/>
            <person name="Cuomo C.A."/>
            <person name="White T.C."/>
        </authorList>
    </citation>
    <scope>NUCLEOTIDE SEQUENCE [LARGE SCALE GENOMIC DNA]</scope>
    <source>
        <strain evidence="3">ATCC MYA-4605 / CBS 113480</strain>
    </source>
</reference>
<feature type="compositionally biased region" description="Acidic residues" evidence="1">
    <location>
        <begin position="125"/>
        <end position="138"/>
    </location>
</feature>
<feature type="compositionally biased region" description="Low complexity" evidence="1">
    <location>
        <begin position="175"/>
        <end position="186"/>
    </location>
</feature>
<name>C5G030_ARTOC</name>
<dbReference type="GeneID" id="9227557"/>
<keyword evidence="3" id="KW-1185">Reference proteome</keyword>
<organism evidence="2 3">
    <name type="scientific">Arthroderma otae (strain ATCC MYA-4605 / CBS 113480)</name>
    <name type="common">Microsporum canis</name>
    <dbReference type="NCBI Taxonomy" id="554155"/>
    <lineage>
        <taxon>Eukaryota</taxon>
        <taxon>Fungi</taxon>
        <taxon>Dikarya</taxon>
        <taxon>Ascomycota</taxon>
        <taxon>Pezizomycotina</taxon>
        <taxon>Eurotiomycetes</taxon>
        <taxon>Eurotiomycetidae</taxon>
        <taxon>Onygenales</taxon>
        <taxon>Arthrodermataceae</taxon>
        <taxon>Microsporum</taxon>
    </lineage>
</organism>
<dbReference type="OMA" id="GWILEMG"/>
<dbReference type="Proteomes" id="UP000002035">
    <property type="component" value="Unassembled WGS sequence"/>
</dbReference>
<feature type="compositionally biased region" description="Acidic residues" evidence="1">
    <location>
        <begin position="75"/>
        <end position="85"/>
    </location>
</feature>
<dbReference type="HOGENOM" id="CLU_042683_0_0_1"/>
<proteinExistence type="predicted"/>
<dbReference type="OrthoDB" id="5389296at2759"/>
<dbReference type="RefSeq" id="XP_002843219.1">
    <property type="nucleotide sequence ID" value="XM_002843173.1"/>
</dbReference>
<evidence type="ECO:0000313" key="2">
    <source>
        <dbReference type="EMBL" id="EEQ35483.1"/>
    </source>
</evidence>
<evidence type="ECO:0000256" key="1">
    <source>
        <dbReference type="SAM" id="MobiDB-lite"/>
    </source>
</evidence>
<protein>
    <submittedName>
        <fullName evidence="2">Uncharacterized protein</fullName>
    </submittedName>
</protein>